<dbReference type="SMR" id="A0A015LAM8"/>
<dbReference type="CDD" id="cd00121">
    <property type="entry name" value="MATH"/>
    <property type="match status" value="1"/>
</dbReference>
<reference evidence="2 3" key="1">
    <citation type="submission" date="2014-02" db="EMBL/GenBank/DDBJ databases">
        <title>Single nucleus genome sequencing reveals high similarity among nuclei of an endomycorrhizal fungus.</title>
        <authorList>
            <person name="Lin K."/>
            <person name="Geurts R."/>
            <person name="Zhang Z."/>
            <person name="Limpens E."/>
            <person name="Saunders D.G."/>
            <person name="Mu D."/>
            <person name="Pang E."/>
            <person name="Cao H."/>
            <person name="Cha H."/>
            <person name="Lin T."/>
            <person name="Zhou Q."/>
            <person name="Shang Y."/>
            <person name="Li Y."/>
            <person name="Ivanov S."/>
            <person name="Sharma T."/>
            <person name="Velzen R.V."/>
            <person name="Ruijter N.D."/>
            <person name="Aanen D.K."/>
            <person name="Win J."/>
            <person name="Kamoun S."/>
            <person name="Bisseling T."/>
            <person name="Huang S."/>
        </authorList>
    </citation>
    <scope>NUCLEOTIDE SEQUENCE [LARGE SCALE GENOMIC DNA]</scope>
    <source>
        <strain evidence="3">DAOM197198w</strain>
    </source>
</reference>
<sequence length="382" mass="44798">MSQIISKLTYQVNLPKSLEIEDYYYSPIFSTNNNMFWQLLLQLEDNEDNDSYGLFLQPVAGPDEVTWRERSKLSFKIFIKEIRNNNKTAELYNKSFIVPPDTPIGYDFGYHNVIKKSSLRNGELIIGVIVNNIEYNESDIRKTYYPEPIPKNLIEAWKEQLFDFRSVDVEFDVQGEKFYACSSILSKRSEYFAKILSGHWSESTFLGQNEPSINCDIKFINKSNYPNINLDGKNDDNDDNPICQIKHRIKISEYDPITISAMLEYLYTNQIKWTNKDNDSITTELFRLADQYLLSDLRERAKTRILEELKISNVSKIMFDLVPKYGDLKEPVLNYMAKNFEQVNDSQEFKDILANLVDYPNYNVILSEILTEHFKIQKAYSF</sequence>
<dbReference type="PROSITE" id="PS50097">
    <property type="entry name" value="BTB"/>
    <property type="match status" value="1"/>
</dbReference>
<dbReference type="Gene3D" id="3.30.710.10">
    <property type="entry name" value="Potassium Channel Kv1.1, Chain A"/>
    <property type="match status" value="1"/>
</dbReference>
<gene>
    <name evidence="2" type="ORF">RirG_094780</name>
</gene>
<dbReference type="EMBL" id="JEMT01016812">
    <property type="protein sequence ID" value="EXX69581.1"/>
    <property type="molecule type" value="Genomic_DNA"/>
</dbReference>
<evidence type="ECO:0000313" key="3">
    <source>
        <dbReference type="Proteomes" id="UP000022910"/>
    </source>
</evidence>
<keyword evidence="3" id="KW-1185">Reference proteome</keyword>
<protein>
    <recommendedName>
        <fullName evidence="1">BTB domain-containing protein</fullName>
    </recommendedName>
</protein>
<evidence type="ECO:0000313" key="2">
    <source>
        <dbReference type="EMBL" id="EXX69581.1"/>
    </source>
</evidence>
<evidence type="ECO:0000259" key="1">
    <source>
        <dbReference type="PROSITE" id="PS50097"/>
    </source>
</evidence>
<dbReference type="InterPro" id="IPR002083">
    <property type="entry name" value="MATH/TRAF_dom"/>
</dbReference>
<dbReference type="Pfam" id="PF00651">
    <property type="entry name" value="BTB"/>
    <property type="match status" value="1"/>
</dbReference>
<dbReference type="InterPro" id="IPR000210">
    <property type="entry name" value="BTB/POZ_dom"/>
</dbReference>
<dbReference type="GO" id="GO:0030163">
    <property type="term" value="P:protein catabolic process"/>
    <property type="evidence" value="ECO:0007669"/>
    <property type="project" value="UniProtKB-ARBA"/>
</dbReference>
<organism evidence="2 3">
    <name type="scientific">Rhizophagus irregularis (strain DAOM 197198w)</name>
    <name type="common">Glomus intraradices</name>
    <dbReference type="NCBI Taxonomy" id="1432141"/>
    <lineage>
        <taxon>Eukaryota</taxon>
        <taxon>Fungi</taxon>
        <taxon>Fungi incertae sedis</taxon>
        <taxon>Mucoromycota</taxon>
        <taxon>Glomeromycotina</taxon>
        <taxon>Glomeromycetes</taxon>
        <taxon>Glomerales</taxon>
        <taxon>Glomeraceae</taxon>
        <taxon>Rhizophagus</taxon>
    </lineage>
</organism>
<dbReference type="PANTHER" id="PTHR24413">
    <property type="entry name" value="SPECKLE-TYPE POZ PROTEIN"/>
    <property type="match status" value="1"/>
</dbReference>
<proteinExistence type="predicted"/>
<dbReference type="Gene3D" id="2.60.210.10">
    <property type="entry name" value="Apoptosis, Tumor Necrosis Factor Receptor Associated Protein 2, Chain A"/>
    <property type="match status" value="1"/>
</dbReference>
<dbReference type="AlphaFoldDB" id="A0A015LAM8"/>
<dbReference type="OrthoDB" id="6359816at2759"/>
<accession>A0A015LAM8</accession>
<dbReference type="HOGENOM" id="CLU_040834_0_0_1"/>
<comment type="caution">
    <text evidence="2">The sequence shown here is derived from an EMBL/GenBank/DDBJ whole genome shotgun (WGS) entry which is preliminary data.</text>
</comment>
<feature type="domain" description="BTB" evidence="1">
    <location>
        <begin position="167"/>
        <end position="275"/>
    </location>
</feature>
<dbReference type="SUPFAM" id="SSF49599">
    <property type="entry name" value="TRAF domain-like"/>
    <property type="match status" value="1"/>
</dbReference>
<dbReference type="CDD" id="cd18186">
    <property type="entry name" value="BTB_POZ_ZBTB_KLHL-like"/>
    <property type="match status" value="1"/>
</dbReference>
<dbReference type="Proteomes" id="UP000022910">
    <property type="component" value="Unassembled WGS sequence"/>
</dbReference>
<dbReference type="SMART" id="SM00225">
    <property type="entry name" value="BTB"/>
    <property type="match status" value="1"/>
</dbReference>
<dbReference type="STRING" id="1432141.A0A015LAM8"/>
<dbReference type="InterPro" id="IPR008974">
    <property type="entry name" value="TRAF-like"/>
</dbReference>
<dbReference type="InterPro" id="IPR011333">
    <property type="entry name" value="SKP1/BTB/POZ_sf"/>
</dbReference>
<name>A0A015LAM8_RHIIW</name>
<dbReference type="SUPFAM" id="SSF54695">
    <property type="entry name" value="POZ domain"/>
    <property type="match status" value="1"/>
</dbReference>